<dbReference type="InterPro" id="IPR015943">
    <property type="entry name" value="WD40/YVTN_repeat-like_dom_sf"/>
</dbReference>
<dbReference type="InterPro" id="IPR005158">
    <property type="entry name" value="BTAD"/>
</dbReference>
<dbReference type="CDD" id="cd00200">
    <property type="entry name" value="WD40"/>
    <property type="match status" value="2"/>
</dbReference>
<keyword evidence="7" id="KW-1185">Reference proteome</keyword>
<dbReference type="PRINTS" id="PR00320">
    <property type="entry name" value="GPROTEINBRPT"/>
</dbReference>
<dbReference type="InterPro" id="IPR027417">
    <property type="entry name" value="P-loop_NTPase"/>
</dbReference>
<evidence type="ECO:0000256" key="3">
    <source>
        <dbReference type="PROSITE-ProRule" id="PRU00221"/>
    </source>
</evidence>
<dbReference type="GO" id="GO:0043531">
    <property type="term" value="F:ADP binding"/>
    <property type="evidence" value="ECO:0007669"/>
    <property type="project" value="InterPro"/>
</dbReference>
<dbReference type="PROSITE" id="PS50294">
    <property type="entry name" value="WD_REPEATS_REGION"/>
    <property type="match status" value="12"/>
</dbReference>
<evidence type="ECO:0000313" key="6">
    <source>
        <dbReference type="EMBL" id="NEZ54418.1"/>
    </source>
</evidence>
<dbReference type="Gene3D" id="1.25.40.10">
    <property type="entry name" value="Tetratricopeptide repeat domain"/>
    <property type="match status" value="1"/>
</dbReference>
<comment type="caution">
    <text evidence="6">The sequence shown here is derived from an EMBL/GenBank/DDBJ whole genome shotgun (WGS) entry which is preliminary data.</text>
</comment>
<feature type="repeat" description="WD" evidence="3">
    <location>
        <begin position="1070"/>
        <end position="1111"/>
    </location>
</feature>
<dbReference type="CDD" id="cd15831">
    <property type="entry name" value="BTAD"/>
    <property type="match status" value="1"/>
</dbReference>
<dbReference type="InterPro" id="IPR036388">
    <property type="entry name" value="WH-like_DNA-bd_sf"/>
</dbReference>
<dbReference type="SUPFAM" id="SSF46894">
    <property type="entry name" value="C-terminal effector domain of the bipartite response regulators"/>
    <property type="match status" value="1"/>
</dbReference>
<feature type="repeat" description="TPR" evidence="4">
    <location>
        <begin position="161"/>
        <end position="194"/>
    </location>
</feature>
<dbReference type="PROSITE" id="PS50082">
    <property type="entry name" value="WD_REPEATS_2"/>
    <property type="match status" value="14"/>
</dbReference>
<dbReference type="InterPro" id="IPR011047">
    <property type="entry name" value="Quinoprotein_ADH-like_sf"/>
</dbReference>
<feature type="repeat" description="WD" evidence="3">
    <location>
        <begin position="1112"/>
        <end position="1153"/>
    </location>
</feature>
<keyword evidence="2" id="KW-0677">Repeat</keyword>
<gene>
    <name evidence="6" type="ORF">DXZ20_01630</name>
</gene>
<dbReference type="InterPro" id="IPR019734">
    <property type="entry name" value="TPR_rpt"/>
</dbReference>
<proteinExistence type="predicted"/>
<dbReference type="PROSITE" id="PS50005">
    <property type="entry name" value="TPR"/>
    <property type="match status" value="1"/>
</dbReference>
<dbReference type="GO" id="GO:0003677">
    <property type="term" value="F:DNA binding"/>
    <property type="evidence" value="ECO:0007669"/>
    <property type="project" value="InterPro"/>
</dbReference>
<dbReference type="SUPFAM" id="SSF52540">
    <property type="entry name" value="P-loop containing nucleoside triphosphate hydrolases"/>
    <property type="match status" value="1"/>
</dbReference>
<feature type="repeat" description="WD" evidence="3">
    <location>
        <begin position="734"/>
        <end position="765"/>
    </location>
</feature>
<dbReference type="SUPFAM" id="SSF50978">
    <property type="entry name" value="WD40 repeat-like"/>
    <property type="match status" value="1"/>
</dbReference>
<evidence type="ECO:0000313" key="7">
    <source>
        <dbReference type="Proteomes" id="UP000481033"/>
    </source>
</evidence>
<dbReference type="SUPFAM" id="SSF48452">
    <property type="entry name" value="TPR-like"/>
    <property type="match status" value="1"/>
</dbReference>
<accession>A0A6M0RDP5</accession>
<dbReference type="SMART" id="SM01043">
    <property type="entry name" value="BTAD"/>
    <property type="match status" value="1"/>
</dbReference>
<sequence>MQSSKRLCIHLLSHFRLTFEHQPVEGLQADRYQSLIAYLVLNAQTPQPRAQLASVFWPDTTDSKAKTSLRRELHRLRQILPDADQLLAVTPQTIQWRPQYSFWLDVAAFETKIAQAAEAVTAPAKAESLKQAIELYQGELLPTCYDDWIEPERHRLHQLLINGLADLSSVLAELGEYRDAIATTQRLLQLEPLNESGYLTLMQYHAQQGERANALQVYHQCMTLLRDEMGIDPSLETRQFYEQLLLDETPTPTPRQAEPWSGQLTTESVAIGAPKTKPQIDWGEAPDISFFYGRSEESGQLCQWIGQDQCRLVTVVGMGGIGKTSLAAKVIHELQTKFDFIIWRSLRNAPPLNGLLEELVPFISNQQEATCSLTRWVHWLRQARCLLILDNVETLFKGGERAGQYREGYENYSELVSVAGQTNHQSCLLLTSREKPAEVATMSEANPAVQVLQLEGSPEAALALIEAKQLVGSQDDKKRLCDRYGHSPLSLQIISSSIRDVFDGDISLFLEEDTLLFNGARKLLDVQFDRLSPLEQTVMTWLAINRDWTTITELKADIYPSCHKTKLIEAIESLCWRSLIERRGNTYTQQPVIMEYVIDRLIEQIGEELIDPECFSSQPLKSLATVTYALIKTTVKDFVRESQERLILQVVAEQLRQSLSHPEPAILDHLKILQSLQKQATGYSAGNLINLAWALAIDFTELDLSRLTIYHAYLQHVPLQQVDFSHTVFKEAAFNQPLDPVASVAYSPDGSLLATGEGDGRVVVWRTVDQRPILIIKEASTSWVIAVDFIHNGKHLATEGKAGEINIWDVATGQLIQVLKEHTGIVWTINTSPTDNLLVSGSLDTHLILWDLNTYKPRHRLTGHTQQINAAVFSPDGQQIASVSVDKTLRIWDTQTGDVITVWHCETEPKCVSFSPDGQYLAIGENDGSIRIWNWQTRQIELTFQAHKYWISSVAFSPCGHYLASGSADATTKLWNPKTGQLLRIATVYTSLVWALAFSPDGQQLAVGSNDHTIRLWEIPQKRLFKALQGFSSWVNSVRFHPNKPLLVSGSSDHKVRLWHVETGELISTFEGQSDAVLGVAVSPDGKMVAGSGVENTISLWDVATGRLLKMLHGHDFAVYFVEFSADGQLLLSSGFDQTVRLWDVPSGQVIKTIEAHDGWVFAARFSPDGQYFASTGMDGAIKLWDTATGELLTVLQSQKTATWTLGFHCDGQLLVIGGDDGTVQLWNPKTGKLLKTLQGHQSTVWAADFSPDGSTIATGGDDQTVKLWDANTGKLLRILDLHHGRVNSLSFTADGQILASGSSDQTIRFWTVATGECLKTLMVPRPYENMNITDVQGLTAAQKESLKALGAVEN</sequence>
<dbReference type="Pfam" id="PF03704">
    <property type="entry name" value="BTAD"/>
    <property type="match status" value="1"/>
</dbReference>
<feature type="repeat" description="WD" evidence="3">
    <location>
        <begin position="912"/>
        <end position="943"/>
    </location>
</feature>
<keyword evidence="1 3" id="KW-0853">WD repeat</keyword>
<reference evidence="6 7" key="1">
    <citation type="journal article" date="2020" name="Microb. Ecol.">
        <title>Ecogenomics of the Marine Benthic Filamentous Cyanobacterium Adonisia.</title>
        <authorList>
            <person name="Walter J.M."/>
            <person name="Coutinho F.H."/>
            <person name="Leomil L."/>
            <person name="Hargreaves P.I."/>
            <person name="Campeao M.E."/>
            <person name="Vieira V.V."/>
            <person name="Silva B.S."/>
            <person name="Fistarol G.O."/>
            <person name="Salomon P.S."/>
            <person name="Sawabe T."/>
            <person name="Mino S."/>
            <person name="Hosokawa M."/>
            <person name="Miyashita H."/>
            <person name="Maruyama F."/>
            <person name="van Verk M.C."/>
            <person name="Dutilh B.E."/>
            <person name="Thompson C.C."/>
            <person name="Thompson F.L."/>
        </authorList>
    </citation>
    <scope>NUCLEOTIDE SEQUENCE [LARGE SCALE GENOMIC DNA]</scope>
    <source>
        <strain evidence="6 7">CCMR0081</strain>
    </source>
</reference>
<dbReference type="RefSeq" id="WP_163695998.1">
    <property type="nucleotide sequence ID" value="NZ_QXHD01000003.1"/>
</dbReference>
<organism evidence="6 7">
    <name type="scientific">Adonisia turfae CCMR0081</name>
    <dbReference type="NCBI Taxonomy" id="2292702"/>
    <lineage>
        <taxon>Bacteria</taxon>
        <taxon>Bacillati</taxon>
        <taxon>Cyanobacteriota</taxon>
        <taxon>Adonisia</taxon>
        <taxon>Adonisia turfae</taxon>
    </lineage>
</organism>
<dbReference type="PANTHER" id="PTHR44129">
    <property type="entry name" value="WD REPEAT-CONTAINING PROTEIN POP1"/>
    <property type="match status" value="1"/>
</dbReference>
<dbReference type="InterPro" id="IPR050349">
    <property type="entry name" value="WD_LIS1/nudF_dynein_reg"/>
</dbReference>
<dbReference type="Proteomes" id="UP000481033">
    <property type="component" value="Unassembled WGS sequence"/>
</dbReference>
<feature type="repeat" description="WD" evidence="3">
    <location>
        <begin position="1280"/>
        <end position="1321"/>
    </location>
</feature>
<dbReference type="SMART" id="SM00320">
    <property type="entry name" value="WD40"/>
    <property type="match status" value="14"/>
</dbReference>
<dbReference type="InterPro" id="IPR019775">
    <property type="entry name" value="WD40_repeat_CS"/>
</dbReference>
<dbReference type="InterPro" id="IPR020472">
    <property type="entry name" value="WD40_PAC1"/>
</dbReference>
<feature type="repeat" description="WD" evidence="3">
    <location>
        <begin position="1196"/>
        <end position="1237"/>
    </location>
</feature>
<protein>
    <submittedName>
        <fullName evidence="6">NACHT domain-containing protein</fullName>
    </submittedName>
</protein>
<dbReference type="Pfam" id="PF00400">
    <property type="entry name" value="WD40"/>
    <property type="match status" value="13"/>
</dbReference>
<dbReference type="InterPro" id="IPR011990">
    <property type="entry name" value="TPR-like_helical_dom_sf"/>
</dbReference>
<feature type="repeat" description="WD" evidence="3">
    <location>
        <begin position="1154"/>
        <end position="1195"/>
    </location>
</feature>
<evidence type="ECO:0000256" key="2">
    <source>
        <dbReference type="ARBA" id="ARBA00022737"/>
    </source>
</evidence>
<dbReference type="InterPro" id="IPR001680">
    <property type="entry name" value="WD40_rpt"/>
</dbReference>
<feature type="repeat" description="WD" evidence="3">
    <location>
        <begin position="819"/>
        <end position="860"/>
    </location>
</feature>
<dbReference type="PROSITE" id="PS00678">
    <property type="entry name" value="WD_REPEATS_1"/>
    <property type="match status" value="4"/>
</dbReference>
<dbReference type="PRINTS" id="PR00364">
    <property type="entry name" value="DISEASERSIST"/>
</dbReference>
<dbReference type="Gene3D" id="2.130.10.10">
    <property type="entry name" value="YVTN repeat-like/Quinoprotein amine dehydrogenase"/>
    <property type="match status" value="5"/>
</dbReference>
<evidence type="ECO:0000256" key="4">
    <source>
        <dbReference type="PROSITE-ProRule" id="PRU00339"/>
    </source>
</evidence>
<dbReference type="GO" id="GO:0005829">
    <property type="term" value="C:cytosol"/>
    <property type="evidence" value="ECO:0007669"/>
    <property type="project" value="UniProtKB-ARBA"/>
</dbReference>
<feature type="repeat" description="WD" evidence="3">
    <location>
        <begin position="944"/>
        <end position="985"/>
    </location>
</feature>
<dbReference type="EMBL" id="QXHD01000003">
    <property type="protein sequence ID" value="NEZ54418.1"/>
    <property type="molecule type" value="Genomic_DNA"/>
</dbReference>
<evidence type="ECO:0000259" key="5">
    <source>
        <dbReference type="SMART" id="SM01043"/>
    </source>
</evidence>
<feature type="repeat" description="WD" evidence="3">
    <location>
        <begin position="986"/>
        <end position="1027"/>
    </location>
</feature>
<feature type="repeat" description="WD" evidence="3">
    <location>
        <begin position="777"/>
        <end position="818"/>
    </location>
</feature>
<keyword evidence="4" id="KW-0802">TPR repeat</keyword>
<dbReference type="InterPro" id="IPR036322">
    <property type="entry name" value="WD40_repeat_dom_sf"/>
</dbReference>
<dbReference type="SUPFAM" id="SSF50998">
    <property type="entry name" value="Quinoprotein alcohol dehydrogenase-like"/>
    <property type="match status" value="1"/>
</dbReference>
<feature type="repeat" description="WD" evidence="3">
    <location>
        <begin position="861"/>
        <end position="902"/>
    </location>
</feature>
<feature type="repeat" description="WD" evidence="3">
    <location>
        <begin position="1238"/>
        <end position="1279"/>
    </location>
</feature>
<dbReference type="GO" id="GO:0006355">
    <property type="term" value="P:regulation of DNA-templated transcription"/>
    <property type="evidence" value="ECO:0007669"/>
    <property type="project" value="InterPro"/>
</dbReference>
<dbReference type="Gene3D" id="1.10.10.10">
    <property type="entry name" value="Winged helix-like DNA-binding domain superfamily/Winged helix DNA-binding domain"/>
    <property type="match status" value="1"/>
</dbReference>
<dbReference type="Gene3D" id="3.40.50.300">
    <property type="entry name" value="P-loop containing nucleotide triphosphate hydrolases"/>
    <property type="match status" value="1"/>
</dbReference>
<evidence type="ECO:0000256" key="1">
    <source>
        <dbReference type="ARBA" id="ARBA00022574"/>
    </source>
</evidence>
<feature type="repeat" description="WD" evidence="3">
    <location>
        <begin position="1028"/>
        <end position="1069"/>
    </location>
</feature>
<dbReference type="Pfam" id="PF00931">
    <property type="entry name" value="NB-ARC"/>
    <property type="match status" value="1"/>
</dbReference>
<name>A0A6M0RDP5_9CYAN</name>
<dbReference type="InterPro" id="IPR016032">
    <property type="entry name" value="Sig_transdc_resp-reg_C-effctor"/>
</dbReference>
<dbReference type="InterPro" id="IPR002182">
    <property type="entry name" value="NB-ARC"/>
</dbReference>
<feature type="domain" description="Bacterial transcriptional activator" evidence="5">
    <location>
        <begin position="104"/>
        <end position="245"/>
    </location>
</feature>